<feature type="transmembrane region" description="Helical" evidence="2">
    <location>
        <begin position="283"/>
        <end position="300"/>
    </location>
</feature>
<feature type="transmembrane region" description="Helical" evidence="2">
    <location>
        <begin position="82"/>
        <end position="100"/>
    </location>
</feature>
<feature type="transmembrane region" description="Helical" evidence="2">
    <location>
        <begin position="338"/>
        <end position="360"/>
    </location>
</feature>
<evidence type="ECO:0000256" key="2">
    <source>
        <dbReference type="SAM" id="Phobius"/>
    </source>
</evidence>
<feature type="transmembrane region" description="Helical" evidence="2">
    <location>
        <begin position="243"/>
        <end position="263"/>
    </location>
</feature>
<keyword evidence="2" id="KW-1133">Transmembrane helix</keyword>
<dbReference type="InterPro" id="IPR036259">
    <property type="entry name" value="MFS_trans_sf"/>
</dbReference>
<dbReference type="Gene3D" id="1.20.1250.20">
    <property type="entry name" value="MFS general substrate transporter like domains"/>
    <property type="match status" value="2"/>
</dbReference>
<feature type="transmembrane region" description="Helical" evidence="2">
    <location>
        <begin position="112"/>
        <end position="137"/>
    </location>
</feature>
<dbReference type="EMBL" id="WEIU01002529">
    <property type="protein sequence ID" value="NWH84373.1"/>
    <property type="molecule type" value="Genomic_DNA"/>
</dbReference>
<organism evidence="3 4">
    <name type="scientific">Aegithalos caudatus</name>
    <name type="common">Long-tailed tit</name>
    <name type="synonym">Acredula caudata</name>
    <dbReference type="NCBI Taxonomy" id="73327"/>
    <lineage>
        <taxon>Eukaryota</taxon>
        <taxon>Metazoa</taxon>
        <taxon>Chordata</taxon>
        <taxon>Craniata</taxon>
        <taxon>Vertebrata</taxon>
        <taxon>Euteleostomi</taxon>
        <taxon>Archelosauria</taxon>
        <taxon>Archosauria</taxon>
        <taxon>Dinosauria</taxon>
        <taxon>Saurischia</taxon>
        <taxon>Theropoda</taxon>
        <taxon>Coelurosauria</taxon>
        <taxon>Aves</taxon>
        <taxon>Neognathae</taxon>
        <taxon>Neoaves</taxon>
        <taxon>Telluraves</taxon>
        <taxon>Australaves</taxon>
        <taxon>Passeriformes</taxon>
        <taxon>Sylvioidea</taxon>
        <taxon>Aegithalidae</taxon>
        <taxon>Aegithalos</taxon>
    </lineage>
</organism>
<keyword evidence="2" id="KW-0472">Membrane</keyword>
<dbReference type="PANTHER" id="PTHR28658:SF1">
    <property type="entry name" value="MAJOR FACILITATOR SUPERFAMILY DOMAIN CONTAINING 13B"/>
    <property type="match status" value="1"/>
</dbReference>
<comment type="subcellular location">
    <subcellularLocation>
        <location evidence="1">Membrane</location>
        <topology evidence="1">Multi-pass membrane protein</topology>
    </subcellularLocation>
</comment>
<gene>
    <name evidence="3" type="primary">Mfsd13a_0</name>
    <name evidence="3" type="ORF">AEGCAU_R04678</name>
</gene>
<dbReference type="Proteomes" id="UP000628412">
    <property type="component" value="Unassembled WGS sequence"/>
</dbReference>
<comment type="caution">
    <text evidence="3">The sequence shown here is derived from an EMBL/GenBank/DDBJ whole genome shotgun (WGS) entry which is preliminary data.</text>
</comment>
<feature type="transmembrane region" description="Helical" evidence="2">
    <location>
        <begin position="430"/>
        <end position="453"/>
    </location>
</feature>
<evidence type="ECO:0000313" key="3">
    <source>
        <dbReference type="EMBL" id="NWH84373.1"/>
    </source>
</evidence>
<feature type="transmembrane region" description="Helical" evidence="2">
    <location>
        <begin position="381"/>
        <end position="410"/>
    </location>
</feature>
<dbReference type="InterPro" id="IPR040035">
    <property type="entry name" value="TMEM180"/>
</dbReference>
<dbReference type="AlphaFoldDB" id="A0A850XXR5"/>
<proteinExistence type="predicted"/>
<feature type="non-terminal residue" evidence="3">
    <location>
        <position position="1"/>
    </location>
</feature>
<dbReference type="PANTHER" id="PTHR28658">
    <property type="entry name" value="TRANSMEMBRANE PROTEIN 180"/>
    <property type="match status" value="1"/>
</dbReference>
<reference evidence="3" key="1">
    <citation type="submission" date="2019-10" db="EMBL/GenBank/DDBJ databases">
        <title>Bird 10,000 Genomes (B10K) Project - Family phase.</title>
        <authorList>
            <person name="Zhang G."/>
        </authorList>
    </citation>
    <scope>NUCLEOTIDE SEQUENCE</scope>
    <source>
        <strain evidence="3">B10K-DU-002-10</strain>
        <tissue evidence="3">Muscle</tissue>
    </source>
</reference>
<feature type="non-terminal residue" evidence="3">
    <location>
        <position position="457"/>
    </location>
</feature>
<dbReference type="GO" id="GO:0016020">
    <property type="term" value="C:membrane"/>
    <property type="evidence" value="ECO:0007669"/>
    <property type="project" value="UniProtKB-SubCell"/>
</dbReference>
<dbReference type="FunFam" id="1.20.1250.20:FF:000380">
    <property type="entry name" value="Transmembrane protein 180"/>
    <property type="match status" value="1"/>
</dbReference>
<name>A0A850XXR5_AEGCA</name>
<protein>
    <submittedName>
        <fullName evidence="3">MF13A protein</fullName>
    </submittedName>
</protein>
<evidence type="ECO:0000313" key="4">
    <source>
        <dbReference type="Proteomes" id="UP000628412"/>
    </source>
</evidence>
<sequence>IIWGIHTNALAYSMTTLGAGMMNSIFNFYYVKLFLNRYKISESAFHTAQLVFMVWNAINDPLLGYIQDRSGLRCCSRRRLSILYGAPLYGLAFLLPWFPWRSYEQGDWLSGLHLAVALCAFDGLLTFVLLAQCALFAESCPGHGGRLRLVGYGQVATLLGSSSVLFCGLLSDNMENLAAFQACAVLVAALATACMCCTGKYGTGPYERREIPAGDARLENGDGAFSLASLVSLTKQIVAEKNFLCFVTMNFFQVFHLAFYNNFMMIFADNLIPKDVLSSSVRSVMYGAGFICPQCLVLLSHTLLKKFGYYRIILFSFYYEGVAAAVMCLLGQEHHYLLAFYVTTNMVVVQASFSLFNLPLADIIDADFIKHKRRLPLSSMVFGTNALFTKPAQSLAPMVVVTILNHYGYYNLNNVPGHPDIRSFLDLHDAMFYLLCLVPLCIAALQILTWTSFSIQN</sequence>
<accession>A0A850XXR5</accession>
<keyword evidence="4" id="KW-1185">Reference proteome</keyword>
<dbReference type="Pfam" id="PF13347">
    <property type="entry name" value="MFS_2"/>
    <property type="match status" value="1"/>
</dbReference>
<keyword evidence="2" id="KW-0812">Transmembrane</keyword>
<feature type="transmembrane region" description="Helical" evidence="2">
    <location>
        <begin position="177"/>
        <end position="199"/>
    </location>
</feature>
<dbReference type="SUPFAM" id="SSF103473">
    <property type="entry name" value="MFS general substrate transporter"/>
    <property type="match status" value="1"/>
</dbReference>
<feature type="transmembrane region" description="Helical" evidence="2">
    <location>
        <begin position="312"/>
        <end position="332"/>
    </location>
</feature>
<evidence type="ECO:0000256" key="1">
    <source>
        <dbReference type="ARBA" id="ARBA00004141"/>
    </source>
</evidence>
<feature type="transmembrane region" description="Helical" evidence="2">
    <location>
        <begin position="149"/>
        <end position="171"/>
    </location>
</feature>
<feature type="transmembrane region" description="Helical" evidence="2">
    <location>
        <begin position="12"/>
        <end position="31"/>
    </location>
</feature>